<dbReference type="Proteomes" id="UP000319769">
    <property type="component" value="Unassembled WGS sequence"/>
</dbReference>
<organism evidence="2 3">
    <name type="scientific">Amycolatopsis acidicola</name>
    <dbReference type="NCBI Taxonomy" id="2596893"/>
    <lineage>
        <taxon>Bacteria</taxon>
        <taxon>Bacillati</taxon>
        <taxon>Actinomycetota</taxon>
        <taxon>Actinomycetes</taxon>
        <taxon>Pseudonocardiales</taxon>
        <taxon>Pseudonocardiaceae</taxon>
        <taxon>Amycolatopsis</taxon>
    </lineage>
</organism>
<reference evidence="2" key="1">
    <citation type="submission" date="2019-09" db="EMBL/GenBank/DDBJ databases">
        <authorList>
            <person name="Teo W.F.A."/>
            <person name="Duangmal K."/>
        </authorList>
    </citation>
    <scope>NUCLEOTIDE SEQUENCE [LARGE SCALE GENOMIC DNA]</scope>
    <source>
        <strain evidence="2">K81G1</strain>
    </source>
</reference>
<protein>
    <submittedName>
        <fullName evidence="2">Alkaline shock response membrane anchor protein AmaP</fullName>
    </submittedName>
</protein>
<keyword evidence="3" id="KW-1185">Reference proteome</keyword>
<keyword evidence="1" id="KW-1133">Transmembrane helix</keyword>
<sequence length="189" mass="20452">MASLNRPARLNRTLLALIGLVLLAAGAFLVTTYYGWLRLIDRERPLVPGTELPPTWVLYVVAAGAVVLGLLFLSWLSAQALRRPKTSTWRWESVESQGRTDLAASVAVAPFEGEVGGYLGVQSADAVLSGSQDRPTLLVKVTAEPEADLTAVRERIVTDGVPRLKQALDLDELPTVVEFAFADTGARVR</sequence>
<accession>A0A5N0VIV7</accession>
<name>A0A5N0VIV7_9PSEU</name>
<evidence type="ECO:0000256" key="1">
    <source>
        <dbReference type="SAM" id="Phobius"/>
    </source>
</evidence>
<evidence type="ECO:0000313" key="2">
    <source>
        <dbReference type="EMBL" id="KAA9166307.1"/>
    </source>
</evidence>
<dbReference type="OrthoDB" id="3363827at2"/>
<dbReference type="RefSeq" id="WP_144753470.1">
    <property type="nucleotide sequence ID" value="NZ_VMNW02000002.1"/>
</dbReference>
<evidence type="ECO:0000313" key="3">
    <source>
        <dbReference type="Proteomes" id="UP000319769"/>
    </source>
</evidence>
<dbReference type="AlphaFoldDB" id="A0A5N0VIV7"/>
<feature type="transmembrane region" description="Helical" evidence="1">
    <location>
        <begin position="12"/>
        <end position="36"/>
    </location>
</feature>
<feature type="transmembrane region" description="Helical" evidence="1">
    <location>
        <begin position="56"/>
        <end position="76"/>
    </location>
</feature>
<keyword evidence="1" id="KW-0812">Transmembrane</keyword>
<dbReference type="EMBL" id="VMNW02000002">
    <property type="protein sequence ID" value="KAA9166307.1"/>
    <property type="molecule type" value="Genomic_DNA"/>
</dbReference>
<comment type="caution">
    <text evidence="2">The sequence shown here is derived from an EMBL/GenBank/DDBJ whole genome shotgun (WGS) entry which is preliminary data.</text>
</comment>
<proteinExistence type="predicted"/>
<gene>
    <name evidence="2" type="ORF">FPZ12_001695</name>
</gene>
<keyword evidence="1" id="KW-0472">Membrane</keyword>